<evidence type="ECO:0000313" key="1">
    <source>
        <dbReference type="EMBL" id="CAG8805360.1"/>
    </source>
</evidence>
<reference evidence="1" key="1">
    <citation type="submission" date="2021-06" db="EMBL/GenBank/DDBJ databases">
        <authorList>
            <person name="Kallberg Y."/>
            <person name="Tangrot J."/>
            <person name="Rosling A."/>
        </authorList>
    </citation>
    <scope>NUCLEOTIDE SEQUENCE</scope>
    <source>
        <strain evidence="1">IN212</strain>
    </source>
</reference>
<evidence type="ECO:0000313" key="2">
    <source>
        <dbReference type="Proteomes" id="UP000789396"/>
    </source>
</evidence>
<dbReference type="EMBL" id="CAJVPZ010077382">
    <property type="protein sequence ID" value="CAG8805360.1"/>
    <property type="molecule type" value="Genomic_DNA"/>
</dbReference>
<feature type="non-terminal residue" evidence="1">
    <location>
        <position position="113"/>
    </location>
</feature>
<organism evidence="1 2">
    <name type="scientific">Racocetra fulgida</name>
    <dbReference type="NCBI Taxonomy" id="60492"/>
    <lineage>
        <taxon>Eukaryota</taxon>
        <taxon>Fungi</taxon>
        <taxon>Fungi incertae sedis</taxon>
        <taxon>Mucoromycota</taxon>
        <taxon>Glomeromycotina</taxon>
        <taxon>Glomeromycetes</taxon>
        <taxon>Diversisporales</taxon>
        <taxon>Gigasporaceae</taxon>
        <taxon>Racocetra</taxon>
    </lineage>
</organism>
<name>A0A9N9K2B4_9GLOM</name>
<proteinExistence type="predicted"/>
<dbReference type="Proteomes" id="UP000789396">
    <property type="component" value="Unassembled WGS sequence"/>
</dbReference>
<accession>A0A9N9K2B4</accession>
<comment type="caution">
    <text evidence="1">The sequence shown here is derived from an EMBL/GenBank/DDBJ whole genome shotgun (WGS) entry which is preliminary data.</text>
</comment>
<dbReference type="AlphaFoldDB" id="A0A9N9K2B4"/>
<sequence length="113" mass="12683">TRRKYSNAECSKSIIIGNQQTKSIIIITQIITQHTNQNSSDSLTYNDTLGETLLTNYDISTTTKITITRPPKTARTSTHIITSKTFGNPMTSTAHHPTMLFTIPEFNKMPTEH</sequence>
<keyword evidence="2" id="KW-1185">Reference proteome</keyword>
<protein>
    <submittedName>
        <fullName evidence="1">5213_t:CDS:1</fullName>
    </submittedName>
</protein>
<gene>
    <name evidence="1" type="ORF">RFULGI_LOCUS18164</name>
</gene>
<feature type="non-terminal residue" evidence="1">
    <location>
        <position position="1"/>
    </location>
</feature>